<evidence type="ECO:0008006" key="3">
    <source>
        <dbReference type="Google" id="ProtNLM"/>
    </source>
</evidence>
<dbReference type="PANTHER" id="PTHR48258">
    <property type="entry name" value="DUF4218 DOMAIN-CONTAINING PROTEIN-RELATED"/>
    <property type="match status" value="1"/>
</dbReference>
<accession>A0A9R1WP14</accession>
<dbReference type="EMBL" id="NBSK02000001">
    <property type="protein sequence ID" value="KAJ0227133.1"/>
    <property type="molecule type" value="Genomic_DNA"/>
</dbReference>
<evidence type="ECO:0000313" key="1">
    <source>
        <dbReference type="EMBL" id="KAJ0227133.1"/>
    </source>
</evidence>
<gene>
    <name evidence="1" type="ORF">LSAT_V11C100036560</name>
</gene>
<protein>
    <recommendedName>
        <fullName evidence="3">DUF4218 domain-containing protein</fullName>
    </recommendedName>
</protein>
<organism evidence="1 2">
    <name type="scientific">Lactuca sativa</name>
    <name type="common">Garden lettuce</name>
    <dbReference type="NCBI Taxonomy" id="4236"/>
    <lineage>
        <taxon>Eukaryota</taxon>
        <taxon>Viridiplantae</taxon>
        <taxon>Streptophyta</taxon>
        <taxon>Embryophyta</taxon>
        <taxon>Tracheophyta</taxon>
        <taxon>Spermatophyta</taxon>
        <taxon>Magnoliopsida</taxon>
        <taxon>eudicotyledons</taxon>
        <taxon>Gunneridae</taxon>
        <taxon>Pentapetalae</taxon>
        <taxon>asterids</taxon>
        <taxon>campanulids</taxon>
        <taxon>Asterales</taxon>
        <taxon>Asteraceae</taxon>
        <taxon>Cichorioideae</taxon>
        <taxon>Cichorieae</taxon>
        <taxon>Lactucinae</taxon>
        <taxon>Lactuca</taxon>
    </lineage>
</organism>
<name>A0A9R1WP14_LACSA</name>
<evidence type="ECO:0000313" key="2">
    <source>
        <dbReference type="Proteomes" id="UP000235145"/>
    </source>
</evidence>
<keyword evidence="2" id="KW-1185">Reference proteome</keyword>
<reference evidence="1 2" key="1">
    <citation type="journal article" date="2017" name="Nat. Commun.">
        <title>Genome assembly with in vitro proximity ligation data and whole-genome triplication in lettuce.</title>
        <authorList>
            <person name="Reyes-Chin-Wo S."/>
            <person name="Wang Z."/>
            <person name="Yang X."/>
            <person name="Kozik A."/>
            <person name="Arikit S."/>
            <person name="Song C."/>
            <person name="Xia L."/>
            <person name="Froenicke L."/>
            <person name="Lavelle D.O."/>
            <person name="Truco M.J."/>
            <person name="Xia R."/>
            <person name="Zhu S."/>
            <person name="Xu C."/>
            <person name="Xu H."/>
            <person name="Xu X."/>
            <person name="Cox K."/>
            <person name="Korf I."/>
            <person name="Meyers B.C."/>
            <person name="Michelmore R.W."/>
        </authorList>
    </citation>
    <scope>NUCLEOTIDE SEQUENCE [LARGE SCALE GENOMIC DNA]</scope>
    <source>
        <strain evidence="2">cv. Salinas</strain>
        <tissue evidence="1">Seedlings</tissue>
    </source>
</reference>
<comment type="caution">
    <text evidence="1">The sequence shown here is derived from an EMBL/GenBank/DDBJ whole genome shotgun (WGS) entry which is preliminary data.</text>
</comment>
<dbReference type="PANTHER" id="PTHR48258:SF11">
    <property type="entry name" value="TDCA1-ORF2 PROTEIN"/>
    <property type="match status" value="1"/>
</dbReference>
<sequence>MERIEAEIPLILCKLETIFVPGIFNSKEHFPYEEKTTDPIQYHVKQKSRVEGSIVNAYLLHETSICCSHYFETGIPTCKKKLPQNDDGGGDEHPDDDKETLDIFSYPSHHYGNFKTTILSDEEFHASPTYILLNEDEVKHYIM</sequence>
<dbReference type="AlphaFoldDB" id="A0A9R1WP14"/>
<dbReference type="Proteomes" id="UP000235145">
    <property type="component" value="Unassembled WGS sequence"/>
</dbReference>
<proteinExistence type="predicted"/>